<keyword evidence="1" id="KW-0378">Hydrolase</keyword>
<proteinExistence type="inferred from homology"/>
<evidence type="ECO:0000313" key="5">
    <source>
        <dbReference type="EMBL" id="ACB07555.1"/>
    </source>
</evidence>
<dbReference type="KEGG" id="kcr:Kcr_0808"/>
<feature type="domain" description="Acylphosphatase-like" evidence="4">
    <location>
        <begin position="3"/>
        <end position="90"/>
    </location>
</feature>
<comment type="similarity">
    <text evidence="2">Belongs to the acylphosphatase family.</text>
</comment>
<dbReference type="SUPFAM" id="SSF54975">
    <property type="entry name" value="Acylphosphatase/BLUF domain-like"/>
    <property type="match status" value="1"/>
</dbReference>
<dbReference type="GO" id="GO:0003998">
    <property type="term" value="F:acylphosphatase activity"/>
    <property type="evidence" value="ECO:0007669"/>
    <property type="project" value="UniProtKB-EC"/>
</dbReference>
<dbReference type="PANTHER" id="PTHR47268:SF4">
    <property type="entry name" value="ACYLPHOSPHATASE"/>
    <property type="match status" value="1"/>
</dbReference>
<dbReference type="PhylomeDB" id="B1L526"/>
<organism evidence="5 6">
    <name type="scientific">Korarchaeum cryptofilum (strain OPF8)</name>
    <dbReference type="NCBI Taxonomy" id="374847"/>
    <lineage>
        <taxon>Archaea</taxon>
        <taxon>Thermoproteota</taxon>
        <taxon>Candidatus Korarchaeia</taxon>
        <taxon>Candidatus Korarchaeales</taxon>
        <taxon>Candidatus Korarchaeaceae</taxon>
        <taxon>Candidatus Korarchaeum</taxon>
    </lineage>
</organism>
<protein>
    <recommendedName>
        <fullName evidence="1">acylphosphatase</fullName>
        <ecNumber evidence="1">3.6.1.7</ecNumber>
    </recommendedName>
</protein>
<dbReference type="PROSITE" id="PS51160">
    <property type="entry name" value="ACYLPHOSPHATASE_3"/>
    <property type="match status" value="1"/>
</dbReference>
<dbReference type="InterPro" id="IPR036046">
    <property type="entry name" value="Acylphosphatase-like_dom_sf"/>
</dbReference>
<dbReference type="InParanoid" id="B1L526"/>
<keyword evidence="3" id="KW-0175">Coiled coil</keyword>
<dbReference type="eggNOG" id="arCOG01674">
    <property type="taxonomic scope" value="Archaea"/>
</dbReference>
<comment type="catalytic activity">
    <reaction evidence="1">
        <text>an acyl phosphate + H2O = a carboxylate + phosphate + H(+)</text>
        <dbReference type="Rhea" id="RHEA:14965"/>
        <dbReference type="ChEBI" id="CHEBI:15377"/>
        <dbReference type="ChEBI" id="CHEBI:15378"/>
        <dbReference type="ChEBI" id="CHEBI:29067"/>
        <dbReference type="ChEBI" id="CHEBI:43474"/>
        <dbReference type="ChEBI" id="CHEBI:59918"/>
        <dbReference type="EC" id="3.6.1.7"/>
    </reaction>
</comment>
<feature type="coiled-coil region" evidence="3">
    <location>
        <begin position="154"/>
        <end position="196"/>
    </location>
</feature>
<dbReference type="AlphaFoldDB" id="B1L526"/>
<dbReference type="RefSeq" id="WP_012309452.1">
    <property type="nucleotide sequence ID" value="NC_010482.1"/>
</dbReference>
<reference evidence="5 6" key="1">
    <citation type="journal article" date="2008" name="Proc. Natl. Acad. Sci. U.S.A.">
        <title>A korarchaeal genome reveals new insights into the evolution of the Archaea.</title>
        <authorList>
            <person name="Elkins J.G."/>
            <person name="Podar M."/>
            <person name="Graham D.E."/>
            <person name="Makarova K.S."/>
            <person name="Wolf Y."/>
            <person name="Randau L."/>
            <person name="Hedlund B.P."/>
            <person name="Brochier-Armanet C."/>
            <person name="Kunin V."/>
            <person name="Anderson I."/>
            <person name="Lapidus A."/>
            <person name="Goltsman E."/>
            <person name="Barry K."/>
            <person name="Koonin E.V."/>
            <person name="Hugenholtz P."/>
            <person name="Kyrpides N."/>
            <person name="Wanner G."/>
            <person name="Richardson P."/>
            <person name="Keller M."/>
            <person name="Stetter K.O."/>
        </authorList>
    </citation>
    <scope>NUCLEOTIDE SEQUENCE [LARGE SCALE GENOMIC DNA]</scope>
    <source>
        <strain evidence="6">OPF8</strain>
    </source>
</reference>
<name>B1L526_KORCO</name>
<dbReference type="EMBL" id="CP000968">
    <property type="protein sequence ID" value="ACB07555.1"/>
    <property type="molecule type" value="Genomic_DNA"/>
</dbReference>
<feature type="active site" evidence="1">
    <location>
        <position position="36"/>
    </location>
</feature>
<evidence type="ECO:0000256" key="3">
    <source>
        <dbReference type="SAM" id="Coils"/>
    </source>
</evidence>
<gene>
    <name evidence="5" type="ordered locus">Kcr_0808</name>
</gene>
<dbReference type="Pfam" id="PF00708">
    <property type="entry name" value="Acylphosphatase"/>
    <property type="match status" value="1"/>
</dbReference>
<keyword evidence="6" id="KW-1185">Reference proteome</keyword>
<dbReference type="PANTHER" id="PTHR47268">
    <property type="entry name" value="ACYLPHOSPHATASE"/>
    <property type="match status" value="1"/>
</dbReference>
<dbReference type="EC" id="3.6.1.7" evidence="1"/>
<accession>B1L526</accession>
<dbReference type="EnsemblBacteria" id="ACB07555">
    <property type="protein sequence ID" value="ACB07555"/>
    <property type="gene ID" value="Kcr_0808"/>
</dbReference>
<evidence type="ECO:0000256" key="1">
    <source>
        <dbReference type="PROSITE-ProRule" id="PRU00520"/>
    </source>
</evidence>
<dbReference type="Gene3D" id="3.30.70.100">
    <property type="match status" value="1"/>
</dbReference>
<sequence>MKRVVIIAKGEVQRVGYRDEVERIARKLGLTGYVENLKPYDVMIVAEGDEERLKQFIELVKIQKFPIFVENLEVTWQEATGEFSFFEIRRGDWTEELFERLDAAGRLLYRNVELSEKAVELGEKNLKLSEKAVELSEKAVELGEKNLKLGRAILKAIREESEKTREEIRLLRGDLREYIQENLKEIRDRVVEIEKALKRAGIM</sequence>
<dbReference type="OrthoDB" id="6643at2157"/>
<evidence type="ECO:0000313" key="6">
    <source>
        <dbReference type="Proteomes" id="UP000001686"/>
    </source>
</evidence>
<dbReference type="InterPro" id="IPR020456">
    <property type="entry name" value="Acylphosphatase"/>
</dbReference>
<dbReference type="Proteomes" id="UP000001686">
    <property type="component" value="Chromosome"/>
</dbReference>
<evidence type="ECO:0000256" key="2">
    <source>
        <dbReference type="RuleBase" id="RU004168"/>
    </source>
</evidence>
<dbReference type="HOGENOM" id="CLU_080336_0_0_2"/>
<feature type="active site" evidence="1">
    <location>
        <position position="18"/>
    </location>
</feature>
<dbReference type="InterPro" id="IPR001792">
    <property type="entry name" value="Acylphosphatase-like_dom"/>
</dbReference>
<dbReference type="GeneID" id="6094086"/>
<evidence type="ECO:0000259" key="4">
    <source>
        <dbReference type="PROSITE" id="PS51160"/>
    </source>
</evidence>